<accession>A0A2R8CFL4</accession>
<organism evidence="2 3">
    <name type="scientific">Falsiruegeria mediterranea M17</name>
    <dbReference type="NCBI Taxonomy" id="1200281"/>
    <lineage>
        <taxon>Bacteria</taxon>
        <taxon>Pseudomonadati</taxon>
        <taxon>Pseudomonadota</taxon>
        <taxon>Alphaproteobacteria</taxon>
        <taxon>Rhodobacterales</taxon>
        <taxon>Roseobacteraceae</taxon>
        <taxon>Falsiruegeria</taxon>
    </lineage>
</organism>
<dbReference type="Gene3D" id="2.60.120.200">
    <property type="match status" value="1"/>
</dbReference>
<evidence type="ECO:0000256" key="1">
    <source>
        <dbReference type="SAM" id="SignalP"/>
    </source>
</evidence>
<dbReference type="Proteomes" id="UP000244898">
    <property type="component" value="Unassembled WGS sequence"/>
</dbReference>
<proteinExistence type="predicted"/>
<reference evidence="3" key="1">
    <citation type="submission" date="2018-03" db="EMBL/GenBank/DDBJ databases">
        <authorList>
            <person name="Rodrigo-Torres L."/>
            <person name="Arahal R. D."/>
            <person name="Lucena T."/>
        </authorList>
    </citation>
    <scope>NUCLEOTIDE SEQUENCE [LARGE SCALE GENOMIC DNA]</scope>
    <source>
        <strain evidence="3">CECT 7615</strain>
    </source>
</reference>
<feature type="chain" id="PRO_5015336422" description="Alginate lyase 2 domain-containing protein" evidence="1">
    <location>
        <begin position="33"/>
        <end position="251"/>
    </location>
</feature>
<keyword evidence="3" id="KW-1185">Reference proteome</keyword>
<keyword evidence="1" id="KW-0732">Signal</keyword>
<dbReference type="InterPro" id="IPR013320">
    <property type="entry name" value="ConA-like_dom_sf"/>
</dbReference>
<dbReference type="InterPro" id="IPR025975">
    <property type="entry name" value="Polysacc_lyase"/>
</dbReference>
<protein>
    <recommendedName>
        <fullName evidence="4">Alginate lyase 2 domain-containing protein</fullName>
    </recommendedName>
</protein>
<dbReference type="Pfam" id="PF14099">
    <property type="entry name" value="Polysacc_lyase"/>
    <property type="match status" value="1"/>
</dbReference>
<dbReference type="AlphaFoldDB" id="A0A2R8CFL4"/>
<feature type="signal peptide" evidence="1">
    <location>
        <begin position="1"/>
        <end position="32"/>
    </location>
</feature>
<evidence type="ECO:0008006" key="4">
    <source>
        <dbReference type="Google" id="ProtNLM"/>
    </source>
</evidence>
<dbReference type="EMBL" id="ONZG01000018">
    <property type="protein sequence ID" value="SPJ31242.1"/>
    <property type="molecule type" value="Genomic_DNA"/>
</dbReference>
<evidence type="ECO:0000313" key="2">
    <source>
        <dbReference type="EMBL" id="SPJ31242.1"/>
    </source>
</evidence>
<dbReference type="SUPFAM" id="SSF49899">
    <property type="entry name" value="Concanavalin A-like lectins/glucanases"/>
    <property type="match status" value="1"/>
</dbReference>
<evidence type="ECO:0000313" key="3">
    <source>
        <dbReference type="Proteomes" id="UP000244898"/>
    </source>
</evidence>
<name>A0A2R8CFL4_9RHOB</name>
<sequence length="251" mass="27423">MFGKLRCSNGRCAKLASLVLLANCLMVQIVCADTYYGLDFEGAELASEGVQDNGKFYRLRTGGGGQDGKFSSGGRGSALLLETGPTPAGANYDRTELQIYSGITWERPWHVGFDLFLPRNAKISDDWQLLLQCPQHGVATSPPISLNLYPESTLTLVSRTESDTYEPLGSVALPRGRWVSVVMGFRMGANGYARLWIDGKKVVSVSSALGWKQGKQQCTLKTGIYRGRTDNGFSLKLDNIALGDHYKDVAR</sequence>
<gene>
    <name evidence="2" type="ORF">TRM7615_04785</name>
</gene>